<dbReference type="InterPro" id="IPR014110">
    <property type="entry name" value="TraF"/>
</dbReference>
<accession>A0A0H4A2E6</accession>
<dbReference type="EMBL" id="KP795693">
    <property type="protein sequence ID" value="AKN40404.1"/>
    <property type="molecule type" value="Genomic_DNA"/>
</dbReference>
<reference evidence="2" key="1">
    <citation type="journal article" date="2015" name="MBio">
        <title>Eco-Evolutionary Dynamics of Episomes among Ecologically Cohesive Bacterial Populations.</title>
        <authorList>
            <person name="Xue H."/>
            <person name="Cordero O.X."/>
            <person name="Camas F.M."/>
            <person name="Trimble W."/>
            <person name="Meyer F."/>
            <person name="Guglielmini J."/>
            <person name="Rocha E.P."/>
            <person name="Polz M.F."/>
        </authorList>
    </citation>
    <scope>NUCLEOTIDE SEQUENCE</scope>
    <source>
        <strain evidence="2">F12 FF_152</strain>
    </source>
</reference>
<dbReference type="Pfam" id="PF13728">
    <property type="entry name" value="TraF"/>
    <property type="match status" value="1"/>
</dbReference>
<keyword evidence="1" id="KW-0732">Signal</keyword>
<evidence type="ECO:0000256" key="1">
    <source>
        <dbReference type="SAM" id="SignalP"/>
    </source>
</evidence>
<organism evidence="2">
    <name type="scientific">Vibrio sp. F12 FF_152</name>
    <dbReference type="NCBI Taxonomy" id="1652829"/>
    <lineage>
        <taxon>Bacteria</taxon>
        <taxon>Pseudomonadati</taxon>
        <taxon>Pseudomonadota</taxon>
        <taxon>Gammaproteobacteria</taxon>
        <taxon>Vibrionales</taxon>
        <taxon>Vibrionaceae</taxon>
        <taxon>Vibrio</taxon>
    </lineage>
</organism>
<dbReference type="InterPro" id="IPR039555">
    <property type="entry name" value="TraF/TrbB"/>
</dbReference>
<feature type="chain" id="PRO_5005204690" evidence="1">
    <location>
        <begin position="23"/>
        <end position="256"/>
    </location>
</feature>
<feature type="signal peptide" evidence="1">
    <location>
        <begin position="1"/>
        <end position="22"/>
    </location>
</feature>
<dbReference type="AlphaFoldDB" id="A0A0H4A2E6"/>
<sequence length="256" mass="28942">MKMKPFILIILLNALSSQSLIAKDIPAGWKWYNEPQIKRQAPSKKVSAPPPNSTTTVMSATKQMQWFHEVFQEAVADATINPTDTQKNLKVMQLKHFISQKTSQTGMTFKKLLLENPEYSYIKDRPVEQAARSTYYAQERDAKGEAVEKMKAQGWGFFFVYQGEDALSQTLAPSVQAFADTHSMELLGISEDGVFIDTVKNNRNNDKKVVVPFTPALLLVNPKTGEFKPLAYGFISQNELLGRFYNVANDYQTPDF</sequence>
<proteinExistence type="predicted"/>
<evidence type="ECO:0000313" key="2">
    <source>
        <dbReference type="EMBL" id="AKN40404.1"/>
    </source>
</evidence>
<dbReference type="NCBIfam" id="TIGR02739">
    <property type="entry name" value="TraF"/>
    <property type="match status" value="1"/>
</dbReference>
<name>A0A0H4A2E6_9VIBR</name>
<protein>
    <submittedName>
        <fullName evidence="2">IncF plasmid conjugative transfer pilus assemblyprotein TraF</fullName>
    </submittedName>
</protein>